<sequence length="100" mass="11782">MSASLIHASRPIIRARSRSNAMRTFSIAVPARLENEWLQMPKPRGFLADKDTTPRSEIRYTRKTEVDTLRRLQQKMAEHRQRLDELEKSIQQFTRVQGVF</sequence>
<name>A0A5N6FVB2_PETAA</name>
<accession>A0A5N6FVB2</accession>
<dbReference type="OMA" id="LANEWMH"/>
<reference evidence="1" key="1">
    <citation type="submission" date="2019-04" db="EMBL/GenBank/DDBJ databases">
        <title>Friends and foes A comparative genomics studyof 23 Aspergillus species from section Flavi.</title>
        <authorList>
            <consortium name="DOE Joint Genome Institute"/>
            <person name="Kjaerbolling I."/>
            <person name="Vesth T."/>
            <person name="Frisvad J.C."/>
            <person name="Nybo J.L."/>
            <person name="Theobald S."/>
            <person name="Kildgaard S."/>
            <person name="Isbrandt T."/>
            <person name="Kuo A."/>
            <person name="Sato A."/>
            <person name="Lyhne E.K."/>
            <person name="Kogle M.E."/>
            <person name="Wiebenga A."/>
            <person name="Kun R.S."/>
            <person name="Lubbers R.J."/>
            <person name="Makela M.R."/>
            <person name="Barry K."/>
            <person name="Chovatia M."/>
            <person name="Clum A."/>
            <person name="Daum C."/>
            <person name="Haridas S."/>
            <person name="He G."/>
            <person name="LaButti K."/>
            <person name="Lipzen A."/>
            <person name="Mondo S."/>
            <person name="Riley R."/>
            <person name="Salamov A."/>
            <person name="Simmons B.A."/>
            <person name="Magnuson J.K."/>
            <person name="Henrissat B."/>
            <person name="Mortensen U.H."/>
            <person name="Larsen T.O."/>
            <person name="Devries R.P."/>
            <person name="Grigoriev I.V."/>
            <person name="Machida M."/>
            <person name="Baker S.E."/>
            <person name="Andersen M.R."/>
        </authorList>
    </citation>
    <scope>NUCLEOTIDE SEQUENCE [LARGE SCALE GENOMIC DNA]</scope>
    <source>
        <strain evidence="1">IBT 14317</strain>
    </source>
</reference>
<proteinExistence type="predicted"/>
<protein>
    <submittedName>
        <fullName evidence="1">Uncharacterized protein</fullName>
    </submittedName>
</protein>
<dbReference type="AlphaFoldDB" id="A0A5N6FVB2"/>
<dbReference type="OrthoDB" id="5532350at2759"/>
<accession>A0A5N7CK72</accession>
<dbReference type="Proteomes" id="UP000326877">
    <property type="component" value="Unassembled WGS sequence"/>
</dbReference>
<evidence type="ECO:0000313" key="1">
    <source>
        <dbReference type="EMBL" id="KAE8394078.1"/>
    </source>
</evidence>
<organism evidence="1">
    <name type="scientific">Petromyces alliaceus</name>
    <name type="common">Aspergillus alliaceus</name>
    <dbReference type="NCBI Taxonomy" id="209559"/>
    <lineage>
        <taxon>Eukaryota</taxon>
        <taxon>Fungi</taxon>
        <taxon>Dikarya</taxon>
        <taxon>Ascomycota</taxon>
        <taxon>Pezizomycotina</taxon>
        <taxon>Eurotiomycetes</taxon>
        <taxon>Eurotiomycetidae</taxon>
        <taxon>Eurotiales</taxon>
        <taxon>Aspergillaceae</taxon>
        <taxon>Aspergillus</taxon>
        <taxon>Aspergillus subgen. Circumdati</taxon>
    </lineage>
</organism>
<dbReference type="EMBL" id="ML735225">
    <property type="protein sequence ID" value="KAE8394078.1"/>
    <property type="molecule type" value="Genomic_DNA"/>
</dbReference>
<gene>
    <name evidence="1" type="ORF">BDV23DRAFT_179884</name>
</gene>